<comment type="subcellular location">
    <subcellularLocation>
        <location evidence="1">Membrane</location>
        <topology evidence="1">Multi-pass membrane protein</topology>
    </subcellularLocation>
</comment>
<dbReference type="PRINTS" id="PR00260">
    <property type="entry name" value="CHEMTRNSDUCR"/>
</dbReference>
<dbReference type="InterPro" id="IPR013655">
    <property type="entry name" value="PAS_fold_3"/>
</dbReference>
<dbReference type="SUPFAM" id="SSF55785">
    <property type="entry name" value="PYP-like sensor domain (PAS domain)"/>
    <property type="match status" value="2"/>
</dbReference>
<evidence type="ECO:0000256" key="1">
    <source>
        <dbReference type="ARBA" id="ARBA00004141"/>
    </source>
</evidence>
<dbReference type="InterPro" id="IPR004089">
    <property type="entry name" value="MCPsignal_dom"/>
</dbReference>
<dbReference type="EMBL" id="CP048836">
    <property type="protein sequence ID" value="QID16393.1"/>
    <property type="molecule type" value="Genomic_DNA"/>
</dbReference>
<keyword evidence="2" id="KW-0812">Transmembrane</keyword>
<dbReference type="PROSITE" id="PS50111">
    <property type="entry name" value="CHEMOTAXIS_TRANSDUC_2"/>
    <property type="match status" value="1"/>
</dbReference>
<evidence type="ECO:0000256" key="6">
    <source>
        <dbReference type="ARBA" id="ARBA00029447"/>
    </source>
</evidence>
<dbReference type="Gene3D" id="3.30.450.20">
    <property type="entry name" value="PAS domain"/>
    <property type="match status" value="2"/>
</dbReference>
<dbReference type="InterPro" id="IPR000700">
    <property type="entry name" value="PAS-assoc_C"/>
</dbReference>
<feature type="domain" description="Methyl-accepting transducer" evidence="8">
    <location>
        <begin position="370"/>
        <end position="440"/>
    </location>
</feature>
<keyword evidence="5 7" id="KW-0807">Transducer</keyword>
<keyword evidence="11" id="KW-1185">Reference proteome</keyword>
<dbReference type="Pfam" id="PF08447">
    <property type="entry name" value="PAS_3"/>
    <property type="match status" value="1"/>
</dbReference>
<accession>A0A6C1AZ32</accession>
<evidence type="ECO:0000256" key="7">
    <source>
        <dbReference type="PROSITE-ProRule" id="PRU00284"/>
    </source>
</evidence>
<sequence>MRFLYGRRSREALQRALETLAAGMQQDQGDIELGACPAAFRPSLIRLQSAWQAAHTRAQDRLAASEATGRQMQLRDEAARGELDHFRARFDLLLAATHVGFWEMALGTGDTIDDDHPIWWSPQFRALLGFADEGEFPDRLGSWRTRLHPDDEGATVAAFLAHLKDRSGRTDYDVTYRLACADGQYRWFRARGATRRNPDGSPQRVAGSLADVDAQIQRDQELNRTLERFELARSTLSDGLWDVEMVDGSPTHPESRWWWSDQLRALLGFSDEHDFPNRMESWASLLHPEDAPATLAAFKAHLADISGQTPYDVENRLRTKSGEYRWYRARGQTCRDAKGTPLRSVGALADIHATRKEKELQAIEEQHRLQLQANLDKIVTMAEAIREVANQTNLLALNAAIEAARAGEAGRGFAVVADEVRKLAERTRLATQEITKMVTE</sequence>
<evidence type="ECO:0000256" key="2">
    <source>
        <dbReference type="ARBA" id="ARBA00022692"/>
    </source>
</evidence>
<dbReference type="SUPFAM" id="SSF58104">
    <property type="entry name" value="Methyl-accepting chemotaxis protein (MCP) signaling domain"/>
    <property type="match status" value="1"/>
</dbReference>
<dbReference type="GO" id="GO:0006935">
    <property type="term" value="P:chemotaxis"/>
    <property type="evidence" value="ECO:0007669"/>
    <property type="project" value="InterPro"/>
</dbReference>
<dbReference type="Pfam" id="PF00015">
    <property type="entry name" value="MCPsignal"/>
    <property type="match status" value="1"/>
</dbReference>
<name>A0A6C1AZ32_9RHOO</name>
<dbReference type="InterPro" id="IPR000014">
    <property type="entry name" value="PAS"/>
</dbReference>
<feature type="domain" description="PAC" evidence="9">
    <location>
        <begin position="172"/>
        <end position="224"/>
    </location>
</feature>
<dbReference type="InterPro" id="IPR001610">
    <property type="entry name" value="PAC"/>
</dbReference>
<dbReference type="CDD" id="cd00130">
    <property type="entry name" value="PAS"/>
    <property type="match status" value="2"/>
</dbReference>
<dbReference type="SMART" id="SM00086">
    <property type="entry name" value="PAC"/>
    <property type="match status" value="2"/>
</dbReference>
<comment type="similarity">
    <text evidence="6">Belongs to the methyl-accepting chemotaxis (MCP) protein family.</text>
</comment>
<dbReference type="RefSeq" id="WP_173763561.1">
    <property type="nucleotide sequence ID" value="NZ_CP048836.1"/>
</dbReference>
<dbReference type="Gene3D" id="1.10.287.950">
    <property type="entry name" value="Methyl-accepting chemotaxis protein"/>
    <property type="match status" value="1"/>
</dbReference>
<dbReference type="PANTHER" id="PTHR32089">
    <property type="entry name" value="METHYL-ACCEPTING CHEMOTAXIS PROTEIN MCPB"/>
    <property type="match status" value="1"/>
</dbReference>
<reference evidence="10 11" key="1">
    <citation type="submission" date="2020-02" db="EMBL/GenBank/DDBJ databases">
        <title>Nitrogenibacter mangrovi gen. nov., sp. nov. isolated from mangrove sediment, a denitrifying betaproteobacterium.</title>
        <authorList>
            <person name="Liao H."/>
            <person name="Tian Y."/>
        </authorList>
    </citation>
    <scope>NUCLEOTIDE SEQUENCE [LARGE SCALE GENOMIC DNA]</scope>
    <source>
        <strain evidence="10 11">M9-3-2</strain>
    </source>
</reference>
<dbReference type="Proteomes" id="UP000501991">
    <property type="component" value="Chromosome"/>
</dbReference>
<dbReference type="GO" id="GO:0004888">
    <property type="term" value="F:transmembrane signaling receptor activity"/>
    <property type="evidence" value="ECO:0007669"/>
    <property type="project" value="InterPro"/>
</dbReference>
<evidence type="ECO:0000313" key="11">
    <source>
        <dbReference type="Proteomes" id="UP000501991"/>
    </source>
</evidence>
<evidence type="ECO:0000259" key="8">
    <source>
        <dbReference type="PROSITE" id="PS50111"/>
    </source>
</evidence>
<evidence type="ECO:0000256" key="3">
    <source>
        <dbReference type="ARBA" id="ARBA00022989"/>
    </source>
</evidence>
<dbReference type="InterPro" id="IPR004090">
    <property type="entry name" value="Chemotax_Me-accpt_rcpt"/>
</dbReference>
<dbReference type="GO" id="GO:0007165">
    <property type="term" value="P:signal transduction"/>
    <property type="evidence" value="ECO:0007669"/>
    <property type="project" value="UniProtKB-KW"/>
</dbReference>
<evidence type="ECO:0000259" key="9">
    <source>
        <dbReference type="PROSITE" id="PS50113"/>
    </source>
</evidence>
<evidence type="ECO:0000313" key="10">
    <source>
        <dbReference type="EMBL" id="QID16393.1"/>
    </source>
</evidence>
<dbReference type="KEGG" id="azq:G3580_01360"/>
<evidence type="ECO:0000256" key="5">
    <source>
        <dbReference type="ARBA" id="ARBA00023224"/>
    </source>
</evidence>
<proteinExistence type="inferred from homology"/>
<dbReference type="PROSITE" id="PS50113">
    <property type="entry name" value="PAC"/>
    <property type="match status" value="1"/>
</dbReference>
<dbReference type="AlphaFoldDB" id="A0A6C1AZ32"/>
<dbReference type="PANTHER" id="PTHR32089:SF119">
    <property type="entry name" value="METHYL-ACCEPTING CHEMOTAXIS PROTEIN CTPL"/>
    <property type="match status" value="1"/>
</dbReference>
<keyword evidence="3" id="KW-1133">Transmembrane helix</keyword>
<organism evidence="10 11">
    <name type="scientific">Nitrogeniibacter mangrovi</name>
    <dbReference type="NCBI Taxonomy" id="2016596"/>
    <lineage>
        <taxon>Bacteria</taxon>
        <taxon>Pseudomonadati</taxon>
        <taxon>Pseudomonadota</taxon>
        <taxon>Betaproteobacteria</taxon>
        <taxon>Rhodocyclales</taxon>
        <taxon>Zoogloeaceae</taxon>
        <taxon>Nitrogeniibacter</taxon>
    </lineage>
</organism>
<keyword evidence="4" id="KW-0472">Membrane</keyword>
<protein>
    <submittedName>
        <fullName evidence="10">PAS domain-containing protein</fullName>
    </submittedName>
</protein>
<dbReference type="InterPro" id="IPR035965">
    <property type="entry name" value="PAS-like_dom_sf"/>
</dbReference>
<gene>
    <name evidence="10" type="ORF">G3580_01360</name>
</gene>
<dbReference type="GO" id="GO:0016020">
    <property type="term" value="C:membrane"/>
    <property type="evidence" value="ECO:0007669"/>
    <property type="project" value="UniProtKB-SubCell"/>
</dbReference>
<evidence type="ECO:0000256" key="4">
    <source>
        <dbReference type="ARBA" id="ARBA00023136"/>
    </source>
</evidence>